<dbReference type="Gene3D" id="3.40.50.300">
    <property type="entry name" value="P-loop containing nucleotide triphosphate hydrolases"/>
    <property type="match status" value="1"/>
</dbReference>
<gene>
    <name evidence="8" type="ORF">ENL71_01255</name>
</gene>
<evidence type="ECO:0000256" key="5">
    <source>
        <dbReference type="ARBA" id="ARBA00032897"/>
    </source>
</evidence>
<protein>
    <recommendedName>
        <fullName evidence="5">UDP-N-acetylglucosamine kinase</fullName>
        <ecNumber evidence="2">2.7.1.176</ecNumber>
    </recommendedName>
    <alternativeName>
        <fullName evidence="5">UDP-N-acetylglucosamine kinase</fullName>
    </alternativeName>
</protein>
<evidence type="ECO:0000256" key="6">
    <source>
        <dbReference type="ARBA" id="ARBA00048178"/>
    </source>
</evidence>
<comment type="caution">
    <text evidence="8">The sequence shown here is derived from an EMBL/GenBank/DDBJ whole genome shotgun (WGS) entry which is preliminary data.</text>
</comment>
<comment type="catalytic activity">
    <reaction evidence="6">
        <text>UDP-N-acetyl-alpha-D-glucosamine + ATP = UDP-N-acetyl-alpha-D-glucosamine 3'-phosphate + ADP + H(+)</text>
        <dbReference type="Rhea" id="RHEA:32671"/>
        <dbReference type="ChEBI" id="CHEBI:15378"/>
        <dbReference type="ChEBI" id="CHEBI:30616"/>
        <dbReference type="ChEBI" id="CHEBI:57705"/>
        <dbReference type="ChEBI" id="CHEBI:64353"/>
        <dbReference type="ChEBI" id="CHEBI:456216"/>
        <dbReference type="EC" id="2.7.1.176"/>
    </reaction>
</comment>
<dbReference type="EC" id="2.7.1.176" evidence="2"/>
<evidence type="ECO:0000256" key="2">
    <source>
        <dbReference type="ARBA" id="ARBA00011963"/>
    </source>
</evidence>
<dbReference type="AlphaFoldDB" id="A0A7C5V079"/>
<dbReference type="InterPro" id="IPR027417">
    <property type="entry name" value="P-loop_NTPase"/>
</dbReference>
<dbReference type="EMBL" id="DRUZ01000016">
    <property type="protein sequence ID" value="HHS01164.1"/>
    <property type="molecule type" value="Genomic_DNA"/>
</dbReference>
<evidence type="ECO:0000256" key="3">
    <source>
        <dbReference type="ARBA" id="ARBA00022741"/>
    </source>
</evidence>
<dbReference type="GO" id="GO:0005524">
    <property type="term" value="F:ATP binding"/>
    <property type="evidence" value="ECO:0007669"/>
    <property type="project" value="UniProtKB-KW"/>
</dbReference>
<organism evidence="8">
    <name type="scientific">Caldicellulosiruptor owensensis</name>
    <dbReference type="NCBI Taxonomy" id="55205"/>
    <lineage>
        <taxon>Bacteria</taxon>
        <taxon>Bacillati</taxon>
        <taxon>Bacillota</taxon>
        <taxon>Bacillota incertae sedis</taxon>
        <taxon>Caldicellulosiruptorales</taxon>
        <taxon>Caldicellulosiruptoraceae</taxon>
        <taxon>Caldicellulosiruptor</taxon>
    </lineage>
</organism>
<feature type="domain" description="Zeta toxin" evidence="7">
    <location>
        <begin position="25"/>
        <end position="71"/>
    </location>
</feature>
<keyword evidence="4" id="KW-0067">ATP-binding</keyword>
<name>A0A7C5V079_9FIRM</name>
<proteinExistence type="inferred from homology"/>
<sequence>MNELIYKLDEKTHDEVLKELRNTIFSNKTPVSNPKIIILGGQPGAGKSKIITLSENELFKDGNVVKINGDRK</sequence>
<reference evidence="8" key="1">
    <citation type="journal article" date="2020" name="mSystems">
        <title>Genome- and Community-Level Interaction Insights into Carbon Utilization and Element Cycling Functions of Hydrothermarchaeota in Hydrothermal Sediment.</title>
        <authorList>
            <person name="Zhou Z."/>
            <person name="Liu Y."/>
            <person name="Xu W."/>
            <person name="Pan J."/>
            <person name="Luo Z.H."/>
            <person name="Li M."/>
        </authorList>
    </citation>
    <scope>NUCLEOTIDE SEQUENCE [LARGE SCALE GENOMIC DNA]</scope>
    <source>
        <strain evidence="8">SpSt-102</strain>
    </source>
</reference>
<evidence type="ECO:0000313" key="8">
    <source>
        <dbReference type="EMBL" id="HHS01164.1"/>
    </source>
</evidence>
<accession>A0A7C5V079</accession>
<keyword evidence="3" id="KW-0547">Nucleotide-binding</keyword>
<dbReference type="GO" id="GO:0016301">
    <property type="term" value="F:kinase activity"/>
    <property type="evidence" value="ECO:0007669"/>
    <property type="project" value="InterPro"/>
</dbReference>
<dbReference type="InterPro" id="IPR010488">
    <property type="entry name" value="Zeta_toxin_domain"/>
</dbReference>
<evidence type="ECO:0000256" key="4">
    <source>
        <dbReference type="ARBA" id="ARBA00022840"/>
    </source>
</evidence>
<evidence type="ECO:0000256" key="1">
    <source>
        <dbReference type="ARBA" id="ARBA00009104"/>
    </source>
</evidence>
<comment type="similarity">
    <text evidence="1">Belongs to the zeta toxin family.</text>
</comment>
<dbReference type="SUPFAM" id="SSF52540">
    <property type="entry name" value="P-loop containing nucleoside triphosphate hydrolases"/>
    <property type="match status" value="1"/>
</dbReference>
<dbReference type="Pfam" id="PF06414">
    <property type="entry name" value="Zeta_toxin"/>
    <property type="match status" value="1"/>
</dbReference>
<evidence type="ECO:0000259" key="7">
    <source>
        <dbReference type="Pfam" id="PF06414"/>
    </source>
</evidence>